<evidence type="ECO:0000256" key="1">
    <source>
        <dbReference type="ARBA" id="ARBA00003618"/>
    </source>
</evidence>
<keyword evidence="7 9" id="KW-0234">DNA repair</keyword>
<evidence type="ECO:0000256" key="2">
    <source>
        <dbReference type="ARBA" id="ARBA00009441"/>
    </source>
</evidence>
<proteinExistence type="inferred from homology"/>
<dbReference type="GO" id="GO:0006310">
    <property type="term" value="P:DNA recombination"/>
    <property type="evidence" value="ECO:0007669"/>
    <property type="project" value="InterPro"/>
</dbReference>
<keyword evidence="12" id="KW-1185">Reference proteome</keyword>
<evidence type="ECO:0000256" key="5">
    <source>
        <dbReference type="ARBA" id="ARBA00022763"/>
    </source>
</evidence>
<protein>
    <recommendedName>
        <fullName evidence="3 9">DNA repair protein RecN</fullName>
    </recommendedName>
    <alternativeName>
        <fullName evidence="8 9">Recombination protein N</fullName>
    </alternativeName>
</protein>
<dbReference type="CDD" id="cd03241">
    <property type="entry name" value="ABC_RecN"/>
    <property type="match status" value="2"/>
</dbReference>
<dbReference type="GO" id="GO:0005524">
    <property type="term" value="F:ATP binding"/>
    <property type="evidence" value="ECO:0007669"/>
    <property type="project" value="UniProtKB-KW"/>
</dbReference>
<name>A0A7H1MKQ0_9LACO</name>
<gene>
    <name evidence="11" type="primary">recN</name>
    <name evidence="11" type="ORF">FY536_01535</name>
</gene>
<evidence type="ECO:0000313" key="12">
    <source>
        <dbReference type="Proteomes" id="UP000516446"/>
    </source>
</evidence>
<keyword evidence="4" id="KW-0547">Nucleotide-binding</keyword>
<dbReference type="NCBIfam" id="TIGR00634">
    <property type="entry name" value="recN"/>
    <property type="match status" value="1"/>
</dbReference>
<keyword evidence="6" id="KW-0067">ATP-binding</keyword>
<dbReference type="RefSeq" id="WP_006845756.1">
    <property type="nucleotide sequence ID" value="NZ_CP026847.1"/>
</dbReference>
<dbReference type="SUPFAM" id="SSF52540">
    <property type="entry name" value="P-loop containing nucleoside triphosphate hydrolases"/>
    <property type="match status" value="2"/>
</dbReference>
<evidence type="ECO:0000256" key="8">
    <source>
        <dbReference type="ARBA" id="ARBA00033408"/>
    </source>
</evidence>
<sequence length="558" mass="62364">MLQELSIKDFAIIPTLDLSFENGMTVLTGETGAGKSIIIDAVGLLAGGRSSVDYIREGTKKATLQGLFSVETNANVLPALEEYGIELDDNQVLISREIHRSGRNVIRINGVMVNGAGLRKIGQYLVDIHGQNEHQELMKVDRHEYLLDQFAQKEVGPVLKKYQSAYSEYRKYFKLYQQRRADEQAFAQRLDMLNFQVNELQEAHLIVGEEEQLNHEYQELSNFQDVLEALSTAYEVLAGDWEGNGLDVVSRSVDTLERIEELSPRYQKLTETVRGAYFELQEATSEALSIRDNLEFDAERLTEVTDRLNLINTLENKYGTDISEILKYQATIEAELAEMTGNGLQLSDLKEQAIAAKKNAQQLADQLTNLRQAASVKLATAIHQQLADLYMEKAVFSVHLTATKNLQVRGQDQIEFYIQTNPGESAKPLAKIASGGELSRMMLAMKTIFARDQGVTSIIFDEVDTGVSGRVAQSIANKIAKIASYSQVLTITHLPQVAAVADHHLYIEKNIIKQRTVTTVKHLNENERIDELARMLSGDQLTDAARANARDLLTKANS</sequence>
<keyword evidence="5 9" id="KW-0227">DNA damage</keyword>
<accession>A0A7H1MKQ0</accession>
<dbReference type="FunFam" id="3.40.50.300:FF:000356">
    <property type="entry name" value="DNA repair protein RecN"/>
    <property type="match status" value="1"/>
</dbReference>
<evidence type="ECO:0000256" key="6">
    <source>
        <dbReference type="ARBA" id="ARBA00022840"/>
    </source>
</evidence>
<dbReference type="GO" id="GO:0009432">
    <property type="term" value="P:SOS response"/>
    <property type="evidence" value="ECO:0007669"/>
    <property type="project" value="TreeGrafter"/>
</dbReference>
<dbReference type="InterPro" id="IPR004604">
    <property type="entry name" value="DNA_recomb/repair_RecN"/>
</dbReference>
<organism evidence="11 12">
    <name type="scientific">Weissella koreensis</name>
    <dbReference type="NCBI Taxonomy" id="165096"/>
    <lineage>
        <taxon>Bacteria</taxon>
        <taxon>Bacillati</taxon>
        <taxon>Bacillota</taxon>
        <taxon>Bacilli</taxon>
        <taxon>Lactobacillales</taxon>
        <taxon>Lactobacillaceae</taxon>
        <taxon>Weissella</taxon>
    </lineage>
</organism>
<dbReference type="Gene3D" id="3.40.50.300">
    <property type="entry name" value="P-loop containing nucleotide triphosphate hydrolases"/>
    <property type="match status" value="2"/>
</dbReference>
<dbReference type="InterPro" id="IPR027417">
    <property type="entry name" value="P-loop_NTPase"/>
</dbReference>
<dbReference type="PIRSF" id="PIRSF003128">
    <property type="entry name" value="RecN"/>
    <property type="match status" value="1"/>
</dbReference>
<dbReference type="PANTHER" id="PTHR11059:SF0">
    <property type="entry name" value="DNA REPAIR PROTEIN RECN"/>
    <property type="match status" value="1"/>
</dbReference>
<evidence type="ECO:0000313" key="11">
    <source>
        <dbReference type="EMBL" id="QNT64036.1"/>
    </source>
</evidence>
<dbReference type="Proteomes" id="UP000516446">
    <property type="component" value="Chromosome"/>
</dbReference>
<comment type="similarity">
    <text evidence="2 9">Belongs to the RecN family.</text>
</comment>
<dbReference type="EMBL" id="CP043431">
    <property type="protein sequence ID" value="QNT64036.1"/>
    <property type="molecule type" value="Genomic_DNA"/>
</dbReference>
<dbReference type="InterPro" id="IPR003395">
    <property type="entry name" value="RecF/RecN/SMC_N"/>
</dbReference>
<evidence type="ECO:0000256" key="9">
    <source>
        <dbReference type="PIRNR" id="PIRNR003128"/>
    </source>
</evidence>
<evidence type="ECO:0000256" key="7">
    <source>
        <dbReference type="ARBA" id="ARBA00023204"/>
    </source>
</evidence>
<dbReference type="AlphaFoldDB" id="A0A7H1MKQ0"/>
<evidence type="ECO:0000256" key="4">
    <source>
        <dbReference type="ARBA" id="ARBA00022741"/>
    </source>
</evidence>
<reference evidence="11 12" key="1">
    <citation type="submission" date="2019-08" db="EMBL/GenBank/DDBJ databases">
        <authorList>
            <person name="Chang H.C."/>
            <person name="Mun S.Y."/>
        </authorList>
    </citation>
    <scope>NUCLEOTIDE SEQUENCE [LARGE SCALE GENOMIC DNA]</scope>
    <source>
        <strain evidence="11 12">SK</strain>
    </source>
</reference>
<evidence type="ECO:0000259" key="10">
    <source>
        <dbReference type="Pfam" id="PF02463"/>
    </source>
</evidence>
<comment type="function">
    <text evidence="1 9">May be involved in recombinational repair of damaged DNA.</text>
</comment>
<evidence type="ECO:0000256" key="3">
    <source>
        <dbReference type="ARBA" id="ARBA00021315"/>
    </source>
</evidence>
<feature type="domain" description="RecF/RecN/SMC N-terminal" evidence="10">
    <location>
        <begin position="1"/>
        <end position="507"/>
    </location>
</feature>
<dbReference type="Pfam" id="PF02463">
    <property type="entry name" value="SMC_N"/>
    <property type="match status" value="1"/>
</dbReference>
<dbReference type="PANTHER" id="PTHR11059">
    <property type="entry name" value="DNA REPAIR PROTEIN RECN"/>
    <property type="match status" value="1"/>
</dbReference>
<dbReference type="FunFam" id="3.40.50.300:FF:000319">
    <property type="entry name" value="DNA repair protein RecN"/>
    <property type="match status" value="1"/>
</dbReference>
<dbReference type="GO" id="GO:0006281">
    <property type="term" value="P:DNA repair"/>
    <property type="evidence" value="ECO:0007669"/>
    <property type="project" value="UniProtKB-KW"/>
</dbReference>
<dbReference type="GO" id="GO:0043590">
    <property type="term" value="C:bacterial nucleoid"/>
    <property type="evidence" value="ECO:0007669"/>
    <property type="project" value="TreeGrafter"/>
</dbReference>